<dbReference type="EC" id="2.7.4.23" evidence="11"/>
<keyword evidence="7 11" id="KW-0808">Transferase</keyword>
<organism evidence="13 14">
    <name type="scientific">Hydrogenophaga defluvii</name>
    <dbReference type="NCBI Taxonomy" id="249410"/>
    <lineage>
        <taxon>Bacteria</taxon>
        <taxon>Pseudomonadati</taxon>
        <taxon>Pseudomonadota</taxon>
        <taxon>Betaproteobacteria</taxon>
        <taxon>Burkholderiales</taxon>
        <taxon>Comamonadaceae</taxon>
        <taxon>Hydrogenophaga</taxon>
    </lineage>
</organism>
<evidence type="ECO:0000313" key="14">
    <source>
        <dbReference type="Proteomes" id="UP001596457"/>
    </source>
</evidence>
<dbReference type="Gene3D" id="3.40.50.300">
    <property type="entry name" value="P-loop containing nucleotide triphosphate hydrolases"/>
    <property type="match status" value="1"/>
</dbReference>
<dbReference type="SUPFAM" id="SSF52418">
    <property type="entry name" value="Nucleoside phosphorylase/phosphoribosyltransferase catalytic domain"/>
    <property type="match status" value="1"/>
</dbReference>
<evidence type="ECO:0000256" key="6">
    <source>
        <dbReference type="ARBA" id="ARBA00022676"/>
    </source>
</evidence>
<dbReference type="Gene3D" id="3.40.1030.10">
    <property type="entry name" value="Nucleoside phosphorylase/phosphoribosyltransferase catalytic domain"/>
    <property type="match status" value="1"/>
</dbReference>
<evidence type="ECO:0000256" key="9">
    <source>
        <dbReference type="ARBA" id="ARBA00022840"/>
    </source>
</evidence>
<evidence type="ECO:0000256" key="3">
    <source>
        <dbReference type="ARBA" id="ARBA00005069"/>
    </source>
</evidence>
<dbReference type="InterPro" id="IPR027417">
    <property type="entry name" value="P-loop_NTPase"/>
</dbReference>
<keyword evidence="9 11" id="KW-0067">ATP-binding</keyword>
<dbReference type="InterPro" id="IPR000053">
    <property type="entry name" value="Thymidine/pyrmidine_PPase"/>
</dbReference>
<dbReference type="SMART" id="SM00941">
    <property type="entry name" value="PYNP_C"/>
    <property type="match status" value="1"/>
</dbReference>
<feature type="domain" description="Pyrimidine nucleoside phosphorylase C-terminal" evidence="12">
    <location>
        <begin position="606"/>
        <end position="677"/>
    </location>
</feature>
<dbReference type="RefSeq" id="WP_382203913.1">
    <property type="nucleotide sequence ID" value="NZ_JBHTBZ010000082.1"/>
</dbReference>
<accession>A0ABW2SGZ8</accession>
<dbReference type="HAMAP" id="MF_00836">
    <property type="entry name" value="PhnN"/>
    <property type="match status" value="1"/>
</dbReference>
<dbReference type="InterPro" id="IPR036566">
    <property type="entry name" value="PYNP-like_C_sf"/>
</dbReference>
<dbReference type="InterPro" id="IPR012699">
    <property type="entry name" value="PhnN"/>
</dbReference>
<evidence type="ECO:0000256" key="1">
    <source>
        <dbReference type="ARBA" id="ARBA00000373"/>
    </source>
</evidence>
<reference evidence="14" key="1">
    <citation type="journal article" date="2019" name="Int. J. Syst. Evol. Microbiol.">
        <title>The Global Catalogue of Microorganisms (GCM) 10K type strain sequencing project: providing services to taxonomists for standard genome sequencing and annotation.</title>
        <authorList>
            <consortium name="The Broad Institute Genomics Platform"/>
            <consortium name="The Broad Institute Genome Sequencing Center for Infectious Disease"/>
            <person name="Wu L."/>
            <person name="Ma J."/>
        </authorList>
    </citation>
    <scope>NUCLEOTIDE SEQUENCE [LARGE SCALE GENOMIC DNA]</scope>
    <source>
        <strain evidence="14">CCUG 53903</strain>
    </source>
</reference>
<protein>
    <recommendedName>
        <fullName evidence="11">Ribose 1,5-bisphosphate phosphokinase PhnN</fullName>
        <ecNumber evidence="11">2.7.4.23</ecNumber>
    </recommendedName>
    <alternativeName>
        <fullName evidence="11">Ribose 1,5-bisphosphokinase</fullName>
    </alternativeName>
</protein>
<evidence type="ECO:0000256" key="8">
    <source>
        <dbReference type="ARBA" id="ARBA00022741"/>
    </source>
</evidence>
<comment type="similarity">
    <text evidence="11">Belongs to the ribose 1,5-bisphosphokinase family.</text>
</comment>
<comment type="catalytic activity">
    <reaction evidence="1 11">
        <text>alpha-D-ribose 1,5-bisphosphate + ATP = 5-phospho-alpha-D-ribose 1-diphosphate + ADP</text>
        <dbReference type="Rhea" id="RHEA:20109"/>
        <dbReference type="ChEBI" id="CHEBI:30616"/>
        <dbReference type="ChEBI" id="CHEBI:58017"/>
        <dbReference type="ChEBI" id="CHEBI:68688"/>
        <dbReference type="ChEBI" id="CHEBI:456216"/>
        <dbReference type="EC" id="2.7.4.23"/>
    </reaction>
</comment>
<evidence type="ECO:0000313" key="13">
    <source>
        <dbReference type="EMBL" id="MFC7462803.1"/>
    </source>
</evidence>
<gene>
    <name evidence="11 13" type="primary">phnN</name>
    <name evidence="13" type="ORF">ACFQU0_20485</name>
</gene>
<dbReference type="Pfam" id="PF00591">
    <property type="entry name" value="Glycos_transf_3"/>
    <property type="match status" value="1"/>
</dbReference>
<dbReference type="SUPFAM" id="SSF47648">
    <property type="entry name" value="Nucleoside phosphorylase/phosphoribosyltransferase N-terminal domain"/>
    <property type="match status" value="1"/>
</dbReference>
<dbReference type="Proteomes" id="UP001596457">
    <property type="component" value="Unassembled WGS sequence"/>
</dbReference>
<dbReference type="Pfam" id="PF07831">
    <property type="entry name" value="PYNP_C"/>
    <property type="match status" value="1"/>
</dbReference>
<dbReference type="InterPro" id="IPR013102">
    <property type="entry name" value="PYNP_C"/>
</dbReference>
<sequence length="687" mass="72368">MRAGLFVLVVGPSGAGKDTLLDGARDHAVCAQRFHFARRVITRPAGAPGEDHDSLSEADFARREAQGGFLITWRAHGLSYGLPSTLLDVVRAGGHVLANGSRGVVAELARRVPHLVVVEVTAASEVLAQRIAGRGRESSEQVLQRLARKADVLPPSVPALRAYNDGTPAEGVERFVELLLGLRPPMALRSLPLQTPEPLCVLHPDDAGAGGTLEVVAVHGGRSERLCVPVTVAGDGSWVPPGHIGLDVRSAERLGVPTGAALLVRTVAPARERALLRKKIRGEPLGELEYRHLLREVVDGRFERTELAAFLVAATQSLSDDEVQGLARARAALAQTLSWDEPMVVDKHSIGGVPGSRITLIVVPIVAAFGLAMPKTSSRAITSAAGTADAMETLARVDLTANEVSACVRSARACIAWNGHLNHSVLDEVMNAITRPLGLDSARWAVASILSKKKAAGATHVVVDLPWGPGTKLATEEAAHELARLFERTGQAVGLQVRALVTDGSHPIGRGVGPALEVRDVLAILRGQADGPQDLRAKALLFASHILAWHPRVGTLAEGQRVAQELLESGAALRAMDAIIDAQGRREAPVLPGACTFDVLAPHAGVVEAIDGWAVAELARAAGAPSDLGAGVDLLCEVGQRVAQHQPILRIHASSPQGRDAGQRAAERMVRANPAIRVGSEEACLAR</sequence>
<name>A0ABW2SGZ8_9BURK</name>
<keyword evidence="8 11" id="KW-0547">Nucleotide-binding</keyword>
<comment type="similarity">
    <text evidence="4">In the N-terminal section; belongs to the ribose 1,5-bisphosphokinase family.</text>
</comment>
<keyword evidence="6" id="KW-0328">Glycosyltransferase</keyword>
<dbReference type="InterPro" id="IPR017459">
    <property type="entry name" value="Glycosyl_Trfase_fam3_N_dom"/>
</dbReference>
<dbReference type="InterPro" id="IPR036320">
    <property type="entry name" value="Glycosyl_Trfase_fam3_N_dom_sf"/>
</dbReference>
<dbReference type="NCBIfam" id="NF003338">
    <property type="entry name" value="PRK04350.1"/>
    <property type="match status" value="1"/>
</dbReference>
<dbReference type="Gene3D" id="1.20.970.50">
    <property type="match status" value="1"/>
</dbReference>
<comment type="caution">
    <text evidence="13">The sequence shown here is derived from an EMBL/GenBank/DDBJ whole genome shotgun (WGS) entry which is preliminary data.</text>
</comment>
<dbReference type="Pfam" id="PF02885">
    <property type="entry name" value="Glycos_trans_3N"/>
    <property type="match status" value="1"/>
</dbReference>
<dbReference type="SUPFAM" id="SSF54680">
    <property type="entry name" value="Pyrimidine nucleoside phosphorylase C-terminal domain"/>
    <property type="match status" value="1"/>
</dbReference>
<comment type="function">
    <text evidence="2 11">Catalyzes the phosphorylation of ribose 1,5-bisphosphate to 5-phospho-D-ribosyl alpha-1-diphosphate (PRPP).</text>
</comment>
<dbReference type="NCBIfam" id="TIGR02322">
    <property type="entry name" value="phosphon_PhnN"/>
    <property type="match status" value="1"/>
</dbReference>
<keyword evidence="14" id="KW-1185">Reference proteome</keyword>
<evidence type="ECO:0000256" key="4">
    <source>
        <dbReference type="ARBA" id="ARBA00005935"/>
    </source>
</evidence>
<dbReference type="PANTHER" id="PTHR10515:SF0">
    <property type="entry name" value="THYMIDINE PHOSPHORYLASE"/>
    <property type="match status" value="1"/>
</dbReference>
<comment type="catalytic activity">
    <reaction evidence="10">
        <text>thymidine + phosphate = 2-deoxy-alpha-D-ribose 1-phosphate + thymine</text>
        <dbReference type="Rhea" id="RHEA:16037"/>
        <dbReference type="ChEBI" id="CHEBI:17748"/>
        <dbReference type="ChEBI" id="CHEBI:17821"/>
        <dbReference type="ChEBI" id="CHEBI:43474"/>
        <dbReference type="ChEBI" id="CHEBI:57259"/>
        <dbReference type="EC" id="2.4.2.4"/>
    </reaction>
</comment>
<proteinExistence type="inferred from homology"/>
<evidence type="ECO:0000256" key="2">
    <source>
        <dbReference type="ARBA" id="ARBA00002554"/>
    </source>
</evidence>
<dbReference type="SUPFAM" id="SSF52540">
    <property type="entry name" value="P-loop containing nucleoside triphosphate hydrolases"/>
    <property type="match status" value="1"/>
</dbReference>
<evidence type="ECO:0000256" key="11">
    <source>
        <dbReference type="HAMAP-Rule" id="MF_00836"/>
    </source>
</evidence>
<feature type="binding site" evidence="11">
    <location>
        <begin position="11"/>
        <end position="18"/>
    </location>
    <ligand>
        <name>ATP</name>
        <dbReference type="ChEBI" id="CHEBI:30616"/>
    </ligand>
</feature>
<dbReference type="PROSITE" id="PS00647">
    <property type="entry name" value="THYMID_PHOSPHORYLASE"/>
    <property type="match status" value="1"/>
</dbReference>
<dbReference type="Gene3D" id="3.90.1170.30">
    <property type="entry name" value="Pyrimidine nucleoside phosphorylase-like, C-terminal domain"/>
    <property type="match status" value="1"/>
</dbReference>
<evidence type="ECO:0000259" key="12">
    <source>
        <dbReference type="SMART" id="SM00941"/>
    </source>
</evidence>
<dbReference type="EMBL" id="JBHTBZ010000082">
    <property type="protein sequence ID" value="MFC7462803.1"/>
    <property type="molecule type" value="Genomic_DNA"/>
</dbReference>
<comment type="similarity">
    <text evidence="5">In the C-terminal section; belongs to the thymidine/pyrimidine-nucleoside phosphorylase family. Type 2 subfamily.</text>
</comment>
<evidence type="ECO:0000256" key="7">
    <source>
        <dbReference type="ARBA" id="ARBA00022679"/>
    </source>
</evidence>
<dbReference type="PANTHER" id="PTHR10515">
    <property type="entry name" value="THYMIDINE PHOSPHORYLASE"/>
    <property type="match status" value="1"/>
</dbReference>
<evidence type="ECO:0000256" key="10">
    <source>
        <dbReference type="ARBA" id="ARBA00048550"/>
    </source>
</evidence>
<evidence type="ECO:0000256" key="5">
    <source>
        <dbReference type="ARBA" id="ARBA00008689"/>
    </source>
</evidence>
<dbReference type="InterPro" id="IPR035902">
    <property type="entry name" value="Nuc_phospho_transferase"/>
</dbReference>
<dbReference type="InterPro" id="IPR017872">
    <property type="entry name" value="Pyrmidine_PPase_CS"/>
</dbReference>
<comment type="pathway">
    <text evidence="3 11">Metabolic intermediate biosynthesis; 5-phospho-alpha-D-ribose 1-diphosphate biosynthesis; 5-phospho-alpha-D-ribose 1-diphosphate from D-ribose 5-phosphate (route II): step 3/3.</text>
</comment>
<dbReference type="InterPro" id="IPR000312">
    <property type="entry name" value="Glycosyl_Trfase_fam3"/>
</dbReference>